<sequence>LPSYLQNNYVNLPTKRACTAVSDNHFCDHTLTSMCVLDDLHNSVCCNIMSGNCDISVSPVEPNTYEEAITSVKWQDAIKAEFN</sequence>
<evidence type="ECO:0000313" key="1">
    <source>
        <dbReference type="EMBL" id="MDP0971638.1"/>
    </source>
</evidence>
<accession>A0AAW8AR16</accession>
<evidence type="ECO:0000313" key="2">
    <source>
        <dbReference type="Proteomes" id="UP001244490"/>
    </source>
</evidence>
<dbReference type="EMBL" id="JAUUIA010001016">
    <property type="protein sequence ID" value="MDP0971638.1"/>
    <property type="molecule type" value="Genomic_DNA"/>
</dbReference>
<reference evidence="1" key="1">
    <citation type="submission" date="2023-07" db="EMBL/GenBank/DDBJ databases">
        <authorList>
            <person name="Peng Z."/>
        </authorList>
    </citation>
    <scope>NUCLEOTIDE SEQUENCE</scope>
    <source>
        <strain evidence="1">KP219</strain>
    </source>
</reference>
<protein>
    <submittedName>
        <fullName evidence="1">Uncharacterized protein</fullName>
    </submittedName>
</protein>
<dbReference type="AlphaFoldDB" id="A0AAW8AR16"/>
<gene>
    <name evidence="1" type="ORF">Q6294_32360</name>
</gene>
<feature type="non-terminal residue" evidence="1">
    <location>
        <position position="1"/>
    </location>
</feature>
<feature type="non-terminal residue" evidence="1">
    <location>
        <position position="83"/>
    </location>
</feature>
<name>A0AAW8AR16_KLEPN</name>
<proteinExistence type="predicted"/>
<dbReference type="Proteomes" id="UP001244490">
    <property type="component" value="Unassembled WGS sequence"/>
</dbReference>
<organism evidence="1 2">
    <name type="scientific">Klebsiella pneumoniae</name>
    <dbReference type="NCBI Taxonomy" id="573"/>
    <lineage>
        <taxon>Bacteria</taxon>
        <taxon>Pseudomonadati</taxon>
        <taxon>Pseudomonadota</taxon>
        <taxon>Gammaproteobacteria</taxon>
        <taxon>Enterobacterales</taxon>
        <taxon>Enterobacteriaceae</taxon>
        <taxon>Klebsiella/Raoultella group</taxon>
        <taxon>Klebsiella</taxon>
        <taxon>Klebsiella pneumoniae complex</taxon>
    </lineage>
</organism>
<dbReference type="RefSeq" id="WP_305202671.1">
    <property type="nucleotide sequence ID" value="NZ_JAUUIA010001016.1"/>
</dbReference>
<comment type="caution">
    <text evidence="1">The sequence shown here is derived from an EMBL/GenBank/DDBJ whole genome shotgun (WGS) entry which is preliminary data.</text>
</comment>